<evidence type="ECO:0000313" key="4">
    <source>
        <dbReference type="Proteomes" id="UP001595455"/>
    </source>
</evidence>
<evidence type="ECO:0008006" key="5">
    <source>
        <dbReference type="Google" id="ProtNLM"/>
    </source>
</evidence>
<reference evidence="1" key="1">
    <citation type="journal article" date="2014" name="Int. J. Syst. Evol. Microbiol.">
        <title>Complete genome of a new Firmicutes species belonging to the dominant human colonic microbiota ('Ruminococcus bicirculans') reveals two chromosomes and a selective capacity to utilize plant glucans.</title>
        <authorList>
            <consortium name="NISC Comparative Sequencing Program"/>
            <person name="Wegmann U."/>
            <person name="Louis P."/>
            <person name="Goesmann A."/>
            <person name="Henrissat B."/>
            <person name="Duncan S.H."/>
            <person name="Flint H.J."/>
        </authorList>
    </citation>
    <scope>NUCLEOTIDE SEQUENCE</scope>
    <source>
        <strain evidence="1">KCTC 62575</strain>
    </source>
</reference>
<dbReference type="RefSeq" id="WP_107008843.1">
    <property type="nucleotide sequence ID" value="NZ_JBHRSF010000067.1"/>
</dbReference>
<reference evidence="4" key="3">
    <citation type="journal article" date="2019" name="Int. J. Syst. Evol. Microbiol.">
        <title>The Global Catalogue of Microorganisms (GCM) 10K type strain sequencing project: providing services to taxonomists for standard genome sequencing and annotation.</title>
        <authorList>
            <consortium name="The Broad Institute Genomics Platform"/>
            <consortium name="The Broad Institute Genome Sequencing Center for Infectious Disease"/>
            <person name="Wu L."/>
            <person name="Ma J."/>
        </authorList>
    </citation>
    <scope>NUCLEOTIDE SEQUENCE [LARGE SCALE GENOMIC DNA]</scope>
    <source>
        <strain evidence="4">KCTC 62575</strain>
    </source>
</reference>
<dbReference type="Gene3D" id="2.60.120.10">
    <property type="entry name" value="Jelly Rolls"/>
    <property type="match status" value="1"/>
</dbReference>
<sequence>MNSVLNLNETKLDQMGNTKLFENDKVIIWDFVLKPGEASAMHTHMKDYMWFAIEGAPLQIFDQEGRDCGVFDVPTNGVFSLKVTDGVVEVLSEIGKGEKFPATHKAVNVGQSNYREVLVEYK</sequence>
<dbReference type="Proteomes" id="UP001595455">
    <property type="component" value="Unassembled WGS sequence"/>
</dbReference>
<dbReference type="Proteomes" id="UP000240957">
    <property type="component" value="Unassembled WGS sequence"/>
</dbReference>
<dbReference type="OrthoDB" id="9800684at2"/>
<dbReference type="EMBL" id="JBHRSF010000067">
    <property type="protein sequence ID" value="MFC2996385.1"/>
    <property type="molecule type" value="Genomic_DNA"/>
</dbReference>
<gene>
    <name evidence="1" type="ORF">ACFODO_14155</name>
    <name evidence="2" type="ORF">C9E89_013385</name>
</gene>
<proteinExistence type="predicted"/>
<dbReference type="EMBL" id="PYIX02000023">
    <property type="protein sequence ID" value="RFC82997.1"/>
    <property type="molecule type" value="Genomic_DNA"/>
</dbReference>
<dbReference type="SUPFAM" id="SSF51182">
    <property type="entry name" value="RmlC-like cupins"/>
    <property type="match status" value="1"/>
</dbReference>
<protein>
    <recommendedName>
        <fullName evidence="5">Cupin domain-containing protein</fullName>
    </recommendedName>
</protein>
<dbReference type="AlphaFoldDB" id="A0A371YNE6"/>
<comment type="caution">
    <text evidence="2">The sequence shown here is derived from an EMBL/GenBank/DDBJ whole genome shotgun (WGS) entry which is preliminary data.</text>
</comment>
<reference evidence="2 3" key="2">
    <citation type="submission" date="2018-08" db="EMBL/GenBank/DDBJ databases">
        <title>The draft genome of Acinetobacter sichuanensis strain WCHAc060041.</title>
        <authorList>
            <person name="Qin J."/>
            <person name="Feng Y."/>
            <person name="Zong Z."/>
        </authorList>
    </citation>
    <scope>NUCLEOTIDE SEQUENCE [LARGE SCALE GENOMIC DNA]</scope>
    <source>
        <strain evidence="2 3">WCHAc060041</strain>
    </source>
</reference>
<dbReference type="InterPro" id="IPR014710">
    <property type="entry name" value="RmlC-like_jellyroll"/>
</dbReference>
<name>A0A371YNE6_9GAMM</name>
<dbReference type="InterPro" id="IPR011051">
    <property type="entry name" value="RmlC_Cupin_sf"/>
</dbReference>
<reference evidence="1" key="4">
    <citation type="submission" date="2024-09" db="EMBL/GenBank/DDBJ databases">
        <authorList>
            <person name="Sun Q."/>
            <person name="Mori K."/>
        </authorList>
    </citation>
    <scope>NUCLEOTIDE SEQUENCE</scope>
    <source>
        <strain evidence="1">KCTC 62575</strain>
    </source>
</reference>
<organism evidence="2 3">
    <name type="scientific">Acinetobacter sichuanensis</name>
    <dbReference type="NCBI Taxonomy" id="2136183"/>
    <lineage>
        <taxon>Bacteria</taxon>
        <taxon>Pseudomonadati</taxon>
        <taxon>Pseudomonadota</taxon>
        <taxon>Gammaproteobacteria</taxon>
        <taxon>Moraxellales</taxon>
        <taxon>Moraxellaceae</taxon>
        <taxon>Acinetobacter</taxon>
    </lineage>
</organism>
<evidence type="ECO:0000313" key="3">
    <source>
        <dbReference type="Proteomes" id="UP000240957"/>
    </source>
</evidence>
<evidence type="ECO:0000313" key="1">
    <source>
        <dbReference type="EMBL" id="MFC2996385.1"/>
    </source>
</evidence>
<keyword evidence="4" id="KW-1185">Reference proteome</keyword>
<evidence type="ECO:0000313" key="2">
    <source>
        <dbReference type="EMBL" id="RFC82997.1"/>
    </source>
</evidence>
<accession>A0A371YNE6</accession>